<reference evidence="3" key="1">
    <citation type="submission" date="2016-10" db="EMBL/GenBank/DDBJ databases">
        <authorList>
            <person name="Varghese N."/>
            <person name="Submissions S."/>
        </authorList>
    </citation>
    <scope>NUCLEOTIDE SEQUENCE [LARGE SCALE GENOMIC DNA]</scope>
    <source>
        <strain evidence="3">DSM 241</strain>
    </source>
</reference>
<name>A0A1H7P8T8_9GAMM</name>
<dbReference type="SUPFAM" id="SSF55781">
    <property type="entry name" value="GAF domain-like"/>
    <property type="match status" value="1"/>
</dbReference>
<gene>
    <name evidence="2" type="ORF">SAMN05444515_11383</name>
</gene>
<dbReference type="InterPro" id="IPR003018">
    <property type="entry name" value="GAF"/>
</dbReference>
<dbReference type="Pfam" id="PF01590">
    <property type="entry name" value="GAF"/>
    <property type="match status" value="1"/>
</dbReference>
<evidence type="ECO:0000313" key="3">
    <source>
        <dbReference type="Proteomes" id="UP000199256"/>
    </source>
</evidence>
<sequence length="238" mass="26383">MYDASFTDRLTELARFVETTKSLEEGLDQLSTLVAHAMTCHHCSIMLVSRNEGEERPHLRVEAHCGRLTEEARQHTQPLGDGIAGRVASSGEPLLIQDLHHSPYAPLARRGESGTVDVISVPVILEDQVIGVINVDSPIGRERLDASDLRLASILALVVSKSVHIHRLQGLLKTHFMQLTLAREARRTGRMTHDPEKVARLMAHTLYDEMIDAGFARDHVLMVATEILSQVHDALSKT</sequence>
<dbReference type="InterPro" id="IPR029016">
    <property type="entry name" value="GAF-like_dom_sf"/>
</dbReference>
<feature type="domain" description="GAF" evidence="1">
    <location>
        <begin position="22"/>
        <end position="173"/>
    </location>
</feature>
<evidence type="ECO:0000259" key="1">
    <source>
        <dbReference type="SMART" id="SM00065"/>
    </source>
</evidence>
<keyword evidence="3" id="KW-1185">Reference proteome</keyword>
<proteinExistence type="predicted"/>
<dbReference type="AlphaFoldDB" id="A0A1H7P8T8"/>
<accession>A0A1H7P8T8</accession>
<dbReference type="EMBL" id="FOAA01000013">
    <property type="protein sequence ID" value="SEL32039.1"/>
    <property type="molecule type" value="Genomic_DNA"/>
</dbReference>
<organism evidence="2 3">
    <name type="scientific">Ectothiorhodospira marina</name>
    <dbReference type="NCBI Taxonomy" id="1396821"/>
    <lineage>
        <taxon>Bacteria</taxon>
        <taxon>Pseudomonadati</taxon>
        <taxon>Pseudomonadota</taxon>
        <taxon>Gammaproteobacteria</taxon>
        <taxon>Chromatiales</taxon>
        <taxon>Ectothiorhodospiraceae</taxon>
        <taxon>Ectothiorhodospira</taxon>
    </lineage>
</organism>
<evidence type="ECO:0000313" key="2">
    <source>
        <dbReference type="EMBL" id="SEL32039.1"/>
    </source>
</evidence>
<dbReference type="Gene3D" id="3.30.450.40">
    <property type="match status" value="1"/>
</dbReference>
<dbReference type="SMART" id="SM00065">
    <property type="entry name" value="GAF"/>
    <property type="match status" value="1"/>
</dbReference>
<dbReference type="RefSeq" id="WP_090254533.1">
    <property type="nucleotide sequence ID" value="NZ_FOAA01000013.1"/>
</dbReference>
<dbReference type="STRING" id="1396821.SAMN05444515_11383"/>
<protein>
    <submittedName>
        <fullName evidence="2">GAF domain-containing protein</fullName>
    </submittedName>
</protein>
<dbReference type="Proteomes" id="UP000199256">
    <property type="component" value="Unassembled WGS sequence"/>
</dbReference>
<dbReference type="OrthoDB" id="6116130at2"/>